<evidence type="ECO:0000313" key="3">
    <source>
        <dbReference type="Proteomes" id="UP000566819"/>
    </source>
</evidence>
<reference evidence="2 3" key="1">
    <citation type="submission" date="2020-03" db="EMBL/GenBank/DDBJ databases">
        <title>Draft Genome Sequence of Cudoniella acicularis.</title>
        <authorList>
            <person name="Buettner E."/>
            <person name="Kellner H."/>
        </authorList>
    </citation>
    <scope>NUCLEOTIDE SEQUENCE [LARGE SCALE GENOMIC DNA]</scope>
    <source>
        <strain evidence="2 3">DSM 108380</strain>
    </source>
</reference>
<keyword evidence="3" id="KW-1185">Reference proteome</keyword>
<protein>
    <submittedName>
        <fullName evidence="2">Uncharacterized protein</fullName>
    </submittedName>
</protein>
<dbReference type="OrthoDB" id="4760831at2759"/>
<proteinExistence type="predicted"/>
<evidence type="ECO:0000313" key="2">
    <source>
        <dbReference type="EMBL" id="KAF4634491.1"/>
    </source>
</evidence>
<gene>
    <name evidence="2" type="ORF">G7Y89_g3616</name>
</gene>
<accession>A0A8H4RSW9</accession>
<dbReference type="Proteomes" id="UP000566819">
    <property type="component" value="Unassembled WGS sequence"/>
</dbReference>
<feature type="region of interest" description="Disordered" evidence="1">
    <location>
        <begin position="312"/>
        <end position="335"/>
    </location>
</feature>
<sequence length="335" mass="37736">MRREVNNAWKDRHKSRYKNVKVLLTNWDSEDLGVCKEVQPLEQVFAELYHFDASKYYIPDQQPTTALYDRVRKFINNVAPDVLLIFYYAGHGSIDEARINASVGGNKSVVQRFPPALSNLFSKKRLSAVALSHDACSSADTAYTKPSYHYSPNKSITELVAACRFDNTALGVGQNSLTAAPIEVLRDLFKKEIVFSISVLHNKVLAKLRNTRPRSKKATPVHNTLTSEKSGRRIVLEKLSVTNLKGTNQKSSISSIDTKSTMVSFKVLSSIDEEACRKWVPNAHAQILGIDFEAPYIGGDLDKWRCERNDERSKLQQEADEKSKQIKIKIETSGK</sequence>
<comment type="caution">
    <text evidence="2">The sequence shown here is derived from an EMBL/GenBank/DDBJ whole genome shotgun (WGS) entry which is preliminary data.</text>
</comment>
<organism evidence="2 3">
    <name type="scientific">Cudoniella acicularis</name>
    <dbReference type="NCBI Taxonomy" id="354080"/>
    <lineage>
        <taxon>Eukaryota</taxon>
        <taxon>Fungi</taxon>
        <taxon>Dikarya</taxon>
        <taxon>Ascomycota</taxon>
        <taxon>Pezizomycotina</taxon>
        <taxon>Leotiomycetes</taxon>
        <taxon>Helotiales</taxon>
        <taxon>Tricladiaceae</taxon>
        <taxon>Cudoniella</taxon>
    </lineage>
</organism>
<dbReference type="EMBL" id="JAAMPI010000181">
    <property type="protein sequence ID" value="KAF4634491.1"/>
    <property type="molecule type" value="Genomic_DNA"/>
</dbReference>
<evidence type="ECO:0000256" key="1">
    <source>
        <dbReference type="SAM" id="MobiDB-lite"/>
    </source>
</evidence>
<name>A0A8H4RSW9_9HELO</name>
<dbReference type="AlphaFoldDB" id="A0A8H4RSW9"/>